<evidence type="ECO:0000313" key="3">
    <source>
        <dbReference type="EnsemblMetazoa" id="XP_030836611"/>
    </source>
</evidence>
<evidence type="ECO:0000259" key="2">
    <source>
        <dbReference type="Pfam" id="PF20231"/>
    </source>
</evidence>
<protein>
    <recommendedName>
        <fullName evidence="2">DUF6589 domain-containing protein</fullName>
    </recommendedName>
</protein>
<dbReference type="Pfam" id="PF20231">
    <property type="entry name" value="DUF6589"/>
    <property type="match status" value="1"/>
</dbReference>
<dbReference type="OrthoDB" id="10051367at2759"/>
<evidence type="ECO:0000313" key="4">
    <source>
        <dbReference type="Proteomes" id="UP000007110"/>
    </source>
</evidence>
<feature type="region of interest" description="Disordered" evidence="1">
    <location>
        <begin position="1266"/>
        <end position="1290"/>
    </location>
</feature>
<reference evidence="4" key="1">
    <citation type="submission" date="2015-02" db="EMBL/GenBank/DDBJ databases">
        <title>Genome sequencing for Strongylocentrotus purpuratus.</title>
        <authorList>
            <person name="Murali S."/>
            <person name="Liu Y."/>
            <person name="Vee V."/>
            <person name="English A."/>
            <person name="Wang M."/>
            <person name="Skinner E."/>
            <person name="Han Y."/>
            <person name="Muzny D.M."/>
            <person name="Worley K.C."/>
            <person name="Gibbs R.A."/>
        </authorList>
    </citation>
    <scope>NUCLEOTIDE SEQUENCE</scope>
</reference>
<dbReference type="PANTHER" id="PTHR47018">
    <property type="entry name" value="CXC DOMAIN-CONTAINING PROTEIN-RELATED"/>
    <property type="match status" value="1"/>
</dbReference>
<evidence type="ECO:0000256" key="1">
    <source>
        <dbReference type="SAM" id="MobiDB-lite"/>
    </source>
</evidence>
<reference evidence="3" key="2">
    <citation type="submission" date="2021-01" db="UniProtKB">
        <authorList>
            <consortium name="EnsemblMetazoa"/>
        </authorList>
    </citation>
    <scope>IDENTIFICATION</scope>
</reference>
<dbReference type="InterPro" id="IPR046496">
    <property type="entry name" value="DUF6589"/>
</dbReference>
<accession>A0A7M7NJN3</accession>
<dbReference type="GeneID" id="115922247"/>
<keyword evidence="4" id="KW-1185">Reference proteome</keyword>
<proteinExistence type="predicted"/>
<dbReference type="KEGG" id="spu:115922247"/>
<dbReference type="RefSeq" id="XP_030836611.1">
    <property type="nucleotide sequence ID" value="XM_030980751.1"/>
</dbReference>
<name>A0A7M7NJN3_STRPU</name>
<dbReference type="Proteomes" id="UP000007110">
    <property type="component" value="Unassembled WGS sequence"/>
</dbReference>
<dbReference type="EnsemblMetazoa" id="XM_030980751">
    <property type="protein sequence ID" value="XP_030836611"/>
    <property type="gene ID" value="LOC115922247"/>
</dbReference>
<feature type="domain" description="DUF6589" evidence="2">
    <location>
        <begin position="399"/>
        <end position="705"/>
    </location>
</feature>
<dbReference type="InParanoid" id="A0A7M7NJN3"/>
<sequence length="1290" mass="147316">MHVRTVVLEMNEPRTLQGLLVDYNQMSANFGFETVMKTSTIKQMLQNEFKDNIGFHDRFHKNQSTIVYDASAGGSFIEAAIYSWGISDEQLLNNVARRLKKKFTEEVGLSWPLRVDELEDIEEPHELLRQLLTWLKDPDSNDFTEACHDPQTAALASLLFSFITGKRTSFQTKLSVTLHGLTRSREIIDILKQFALGISYKDVLALYEAWAMDDIKANVACPDELADGFPGTGILDNDDFKDDTLTGADTSHRTNVMFVQPNDVTSLDPEEGRPTLQLTKSEDLTDLSTLQHKIHPYKTVKRGQPAVRQEIDISLQTSDEQRKRGVMHVLARLDIAGKNIPADEQKVGSFTGFQANIHEYVVKSTAYYFLTFPKPPQKSVVHEVMCRMVNAAECKSMPFIQLVGDQPVYALIVQLKNENPEKFKLILPFLGPFHAHISFISAINKRFHGSGLSEILVAADIISEGSVDQALRGKHYSRGIRCLSLMYEVLIRRIIFRGVSEGLKLSSELESKLKVLRSPPNSSKEQLQAISDDLMMDAEFKSFVERAFESVEKSDSPMARFWLSFMEMVEILIMNIYALRTQDWDSFKSSLRMMMPWLRIYDNDKYSRWLVEFWLEISSLPEEKERYMRDGLFAQSMTGKPYSCLPLDLWIEMTMNKGSKMKAGWKRILKNEKMLLTHTRTVNSVNRVRSSLHALANLTKSSEGHRENSTTRLLLDERGVQDLDNCITEFDCDPFDLTQPILRSLQSGMVASDALVKDFDSAHEDGETLVQSFFKDRMFSGDKQFDATIHRNSRHSFSKPPVIKDASKQKVTKTDAMENKAMAEIITLAQELDDGLVLSEVMKYRVTEECLPIFNVNGTMRKGQKSKLAQKFNFIDLEFRDRYIALVDMGFIWRLSTPSVEDREKRDESAYTWGDYAAKMFNLVLQRHPTASQIIFVNDPYDLQHSIKDSEHERRTGELPFVGGTRNIFIKRNDELPSPRHFNNMFKNPGNKIRLQQFLKTEFKTLLLQHPDTRFIYSVRERCSDLSTDEEVVELTCQHMEADTILLYIYSQLRKSGVKDAVVIDAEDTDVLVLVSYVAHQIEGMLGLKRKKSIIDCATLLDKDISDVIIPFHIHTGADAISSFYGRGKPSVFDSAMKSKEARELLRGLGKCLPVTSQTLKQMEQYTIKYIYKDKSSKTLAEARANKWEGMKKKSTLRIPPDTDSHNLKVTRANYQAFIMLNFMNPDAPSSPLQHGWSLREGKCLPIRYSQPALPKRLRDMTNRTVDYTDSDTSDCNSVSDSDSDVSDIE</sequence>
<organism evidence="3 4">
    <name type="scientific">Strongylocentrotus purpuratus</name>
    <name type="common">Purple sea urchin</name>
    <dbReference type="NCBI Taxonomy" id="7668"/>
    <lineage>
        <taxon>Eukaryota</taxon>
        <taxon>Metazoa</taxon>
        <taxon>Echinodermata</taxon>
        <taxon>Eleutherozoa</taxon>
        <taxon>Echinozoa</taxon>
        <taxon>Echinoidea</taxon>
        <taxon>Euechinoidea</taxon>
        <taxon>Echinacea</taxon>
        <taxon>Camarodonta</taxon>
        <taxon>Echinidea</taxon>
        <taxon>Strongylocentrotidae</taxon>
        <taxon>Strongylocentrotus</taxon>
    </lineage>
</organism>
<dbReference type="PANTHER" id="PTHR47018:SF3">
    <property type="entry name" value="MYCBP-ASSOCIATED PROTEIN"/>
    <property type="match status" value="1"/>
</dbReference>